<dbReference type="GO" id="GO:0009279">
    <property type="term" value="C:cell outer membrane"/>
    <property type="evidence" value="ECO:0007669"/>
    <property type="project" value="UniProtKB-SubCell"/>
</dbReference>
<feature type="signal peptide" evidence="7">
    <location>
        <begin position="1"/>
        <end position="24"/>
    </location>
</feature>
<keyword evidence="5 6" id="KW-0449">Lipoprotein</keyword>
<dbReference type="Gene3D" id="3.30.160.150">
    <property type="entry name" value="Lipoprotein like domain"/>
    <property type="match status" value="1"/>
</dbReference>
<dbReference type="PROSITE" id="PS51257">
    <property type="entry name" value="PROKAR_LIPOPROTEIN"/>
    <property type="match status" value="1"/>
</dbReference>
<feature type="chain" id="PRO_5037727893" description="LPS-assembly lipoprotein LptE" evidence="7">
    <location>
        <begin position="25"/>
        <end position="171"/>
    </location>
</feature>
<comment type="caution">
    <text evidence="8">The sequence shown here is derived from an EMBL/GenBank/DDBJ whole genome shotgun (WGS) entry which is preliminary data.</text>
</comment>
<dbReference type="PANTHER" id="PTHR38098">
    <property type="entry name" value="LPS-ASSEMBLY LIPOPROTEIN LPTE"/>
    <property type="match status" value="1"/>
</dbReference>
<keyword evidence="4 6" id="KW-0998">Cell outer membrane</keyword>
<dbReference type="GO" id="GO:0015920">
    <property type="term" value="P:lipopolysaccharide transport"/>
    <property type="evidence" value="ECO:0007669"/>
    <property type="project" value="TreeGrafter"/>
</dbReference>
<sequence length="171" mass="19342">MRQWISARCLRLLLSLTAASMVLAACGFHLREPVALPFSSIYIGLPVTSPLGAELKRQIRATSPAQISDAQQSAQVVLEVLSEKRDKQILSLNSQGRVREYKLIYEFSFRVRTPDGKELMDTVNIQLSRTLTFNEAQVRAKEAEEALLFRDMQNDLVQQVLRRLSVLKPEA</sequence>
<evidence type="ECO:0000313" key="8">
    <source>
        <dbReference type="EMBL" id="MBR7782471.1"/>
    </source>
</evidence>
<evidence type="ECO:0000256" key="1">
    <source>
        <dbReference type="ARBA" id="ARBA00022729"/>
    </source>
</evidence>
<evidence type="ECO:0000256" key="7">
    <source>
        <dbReference type="SAM" id="SignalP"/>
    </source>
</evidence>
<dbReference type="GO" id="GO:0043165">
    <property type="term" value="P:Gram-negative-bacterium-type cell outer membrane assembly"/>
    <property type="evidence" value="ECO:0007669"/>
    <property type="project" value="UniProtKB-UniRule"/>
</dbReference>
<evidence type="ECO:0000313" key="9">
    <source>
        <dbReference type="Proteomes" id="UP000680067"/>
    </source>
</evidence>
<dbReference type="RefSeq" id="WP_212687786.1">
    <property type="nucleotide sequence ID" value="NZ_JAGSPN010000006.1"/>
</dbReference>
<name>A0A941I6A3_9BURK</name>
<dbReference type="InterPro" id="IPR007485">
    <property type="entry name" value="LPS_assembly_LptE"/>
</dbReference>
<accession>A0A941I6A3</accession>
<comment type="similarity">
    <text evidence="6">Belongs to the LptE lipoprotein family.</text>
</comment>
<comment type="subcellular location">
    <subcellularLocation>
        <location evidence="6">Cell outer membrane</location>
        <topology evidence="6">Lipid-anchor</topology>
    </subcellularLocation>
</comment>
<dbReference type="GO" id="GO:0001530">
    <property type="term" value="F:lipopolysaccharide binding"/>
    <property type="evidence" value="ECO:0007669"/>
    <property type="project" value="TreeGrafter"/>
</dbReference>
<keyword evidence="2 6" id="KW-0472">Membrane</keyword>
<dbReference type="PANTHER" id="PTHR38098:SF1">
    <property type="entry name" value="LPS-ASSEMBLY LIPOPROTEIN LPTE"/>
    <property type="match status" value="1"/>
</dbReference>
<dbReference type="AlphaFoldDB" id="A0A941I6A3"/>
<evidence type="ECO:0000256" key="3">
    <source>
        <dbReference type="ARBA" id="ARBA00023139"/>
    </source>
</evidence>
<keyword evidence="9" id="KW-1185">Reference proteome</keyword>
<evidence type="ECO:0000256" key="6">
    <source>
        <dbReference type="HAMAP-Rule" id="MF_01186"/>
    </source>
</evidence>
<evidence type="ECO:0000256" key="5">
    <source>
        <dbReference type="ARBA" id="ARBA00023288"/>
    </source>
</evidence>
<dbReference type="EMBL" id="JAGSPN010000006">
    <property type="protein sequence ID" value="MBR7782471.1"/>
    <property type="molecule type" value="Genomic_DNA"/>
</dbReference>
<dbReference type="Proteomes" id="UP000680067">
    <property type="component" value="Unassembled WGS sequence"/>
</dbReference>
<reference evidence="8" key="1">
    <citation type="submission" date="2021-04" db="EMBL/GenBank/DDBJ databases">
        <title>novel species isolated from subtropical streams in China.</title>
        <authorList>
            <person name="Lu H."/>
        </authorList>
    </citation>
    <scope>NUCLEOTIDE SEQUENCE</scope>
    <source>
        <strain evidence="8">LFS511W</strain>
    </source>
</reference>
<keyword evidence="3 6" id="KW-0564">Palmitate</keyword>
<comment type="function">
    <text evidence="6">Together with LptD, is involved in the assembly of lipopolysaccharide (LPS) at the surface of the outer membrane. Required for the proper assembly of LptD. Binds LPS and may serve as the LPS recognition site at the outer membrane.</text>
</comment>
<organism evidence="8 9">
    <name type="scientific">Undibacterium luofuense</name>
    <dbReference type="NCBI Taxonomy" id="2828733"/>
    <lineage>
        <taxon>Bacteria</taxon>
        <taxon>Pseudomonadati</taxon>
        <taxon>Pseudomonadota</taxon>
        <taxon>Betaproteobacteria</taxon>
        <taxon>Burkholderiales</taxon>
        <taxon>Oxalobacteraceae</taxon>
        <taxon>Undibacterium</taxon>
    </lineage>
</organism>
<dbReference type="GO" id="GO:1990351">
    <property type="term" value="C:transporter complex"/>
    <property type="evidence" value="ECO:0007669"/>
    <property type="project" value="TreeGrafter"/>
</dbReference>
<comment type="subunit">
    <text evidence="6">Component of the lipopolysaccharide transport and assembly complex. Interacts with LptD.</text>
</comment>
<protein>
    <recommendedName>
        <fullName evidence="6">LPS-assembly lipoprotein LptE</fullName>
    </recommendedName>
</protein>
<proteinExistence type="inferred from homology"/>
<dbReference type="Pfam" id="PF04390">
    <property type="entry name" value="LptE"/>
    <property type="match status" value="1"/>
</dbReference>
<keyword evidence="1 6" id="KW-0732">Signal</keyword>
<evidence type="ECO:0000256" key="4">
    <source>
        <dbReference type="ARBA" id="ARBA00023237"/>
    </source>
</evidence>
<gene>
    <name evidence="6" type="primary">lptE</name>
    <name evidence="8" type="ORF">KDM89_09970</name>
</gene>
<evidence type="ECO:0000256" key="2">
    <source>
        <dbReference type="ARBA" id="ARBA00023136"/>
    </source>
</evidence>
<dbReference type="HAMAP" id="MF_01186">
    <property type="entry name" value="LPS_assembly_LptE"/>
    <property type="match status" value="1"/>
</dbReference>